<dbReference type="PANTHER" id="PTHR48105">
    <property type="entry name" value="THIOREDOXIN REDUCTASE 1-RELATED-RELATED"/>
    <property type="match status" value="1"/>
</dbReference>
<reference evidence="7 8" key="1">
    <citation type="submission" date="2018-06" db="EMBL/GenBank/DDBJ databases">
        <title>Draft genome sequence of hyperthermophilic methanogen Methanothermobacter tenebrarum sp. MCM-B 1447.</title>
        <authorList>
            <person name="Pore S.D."/>
            <person name="Dagar S."/>
            <person name="Dhakephalkar P.K."/>
        </authorList>
    </citation>
    <scope>NUCLEOTIDE SEQUENCE [LARGE SCALE GENOMIC DNA]</scope>
    <source>
        <strain evidence="7 8">MCM B 1447</strain>
    </source>
</reference>
<evidence type="ECO:0000256" key="4">
    <source>
        <dbReference type="ARBA" id="ARBA00023157"/>
    </source>
</evidence>
<dbReference type="OrthoDB" id="27340at2157"/>
<dbReference type="InterPro" id="IPR036188">
    <property type="entry name" value="FAD/NAD-bd_sf"/>
</dbReference>
<evidence type="ECO:0000256" key="1">
    <source>
        <dbReference type="ARBA" id="ARBA00022630"/>
    </source>
</evidence>
<protein>
    <submittedName>
        <fullName evidence="7">Thioredoxin-disulfide reductase</fullName>
        <ecNumber evidence="7">1.8.1.9</ecNumber>
    </submittedName>
</protein>
<dbReference type="AlphaFoldDB" id="A0A328PEJ0"/>
<evidence type="ECO:0000313" key="7">
    <source>
        <dbReference type="EMBL" id="RAO78802.1"/>
    </source>
</evidence>
<dbReference type="Gene3D" id="3.50.50.60">
    <property type="entry name" value="FAD/NAD(P)-binding domain"/>
    <property type="match status" value="2"/>
</dbReference>
<dbReference type="PRINTS" id="PR00469">
    <property type="entry name" value="PNDRDTASEII"/>
</dbReference>
<feature type="domain" description="FAD/NAD(P)-binding" evidence="6">
    <location>
        <begin position="2"/>
        <end position="287"/>
    </location>
</feature>
<keyword evidence="8" id="KW-1185">Reference proteome</keyword>
<gene>
    <name evidence="7" type="primary">trxB</name>
    <name evidence="7" type="ORF">DPC56_05960</name>
</gene>
<dbReference type="InterPro" id="IPR050097">
    <property type="entry name" value="Ferredoxin-NADP_redctase_2"/>
</dbReference>
<organism evidence="7 8">
    <name type="scientific">Methanothermobacter tenebrarum</name>
    <dbReference type="NCBI Taxonomy" id="680118"/>
    <lineage>
        <taxon>Archaea</taxon>
        <taxon>Methanobacteriati</taxon>
        <taxon>Methanobacteriota</taxon>
        <taxon>Methanomada group</taxon>
        <taxon>Methanobacteria</taxon>
        <taxon>Methanobacteriales</taxon>
        <taxon>Methanobacteriaceae</taxon>
        <taxon>Methanothermobacter</taxon>
    </lineage>
</organism>
<dbReference type="EC" id="1.8.1.9" evidence="7"/>
<evidence type="ECO:0000256" key="5">
    <source>
        <dbReference type="ARBA" id="ARBA00023284"/>
    </source>
</evidence>
<dbReference type="PRINTS" id="PR00368">
    <property type="entry name" value="FADPNR"/>
</dbReference>
<keyword evidence="4" id="KW-1015">Disulfide bond</keyword>
<accession>A0A328PEJ0</accession>
<dbReference type="RefSeq" id="WP_112094167.1">
    <property type="nucleotide sequence ID" value="NZ_QLOE01000007.1"/>
</dbReference>
<evidence type="ECO:0000256" key="2">
    <source>
        <dbReference type="ARBA" id="ARBA00022827"/>
    </source>
</evidence>
<dbReference type="Proteomes" id="UP000249782">
    <property type="component" value="Unassembled WGS sequence"/>
</dbReference>
<dbReference type="Pfam" id="PF07992">
    <property type="entry name" value="Pyr_redox_2"/>
    <property type="match status" value="1"/>
</dbReference>
<evidence type="ECO:0000256" key="3">
    <source>
        <dbReference type="ARBA" id="ARBA00023002"/>
    </source>
</evidence>
<comment type="caution">
    <text evidence="7">The sequence shown here is derived from an EMBL/GenBank/DDBJ whole genome shotgun (WGS) entry which is preliminary data.</text>
</comment>
<evidence type="ECO:0000313" key="8">
    <source>
        <dbReference type="Proteomes" id="UP000249782"/>
    </source>
</evidence>
<dbReference type="InterPro" id="IPR005982">
    <property type="entry name" value="Thioredox_Rdtase"/>
</dbReference>
<keyword evidence="2" id="KW-0274">FAD</keyword>
<dbReference type="PROSITE" id="PS00573">
    <property type="entry name" value="PYRIDINE_REDOX_2"/>
    <property type="match status" value="1"/>
</dbReference>
<sequence>MYDIIIIGAGPAGLTAAIYAGRQGSKTLILEKGIAGGKGLEVPLMENYPGYEKIQGQKLIQKMKKQATKHAKLKELEEVTKIEKNSKNFKIETKKDTYTTKTIILATGTRHRRLKIPGEKEFLGRGVSYCTTCDGPLYKNKKVLVIGGGNSALQEAIFLHKIGSKPTIIHRRDQLRAQKYLQDQIKKQKIPIIWDTVLKEIKGKEKVQEAIIENKKTGKTSTIKTDGIFIAIGEEPINKLAKNLGIKLDKAGYIITDKQQRTNIERVYAAGDITGGLNQWITACAEGAIAATTAYKDTQK</sequence>
<name>A0A328PEJ0_9EURY</name>
<proteinExistence type="predicted"/>
<dbReference type="SUPFAM" id="SSF51905">
    <property type="entry name" value="FAD/NAD(P)-binding domain"/>
    <property type="match status" value="1"/>
</dbReference>
<keyword evidence="3 7" id="KW-0560">Oxidoreductase</keyword>
<dbReference type="GO" id="GO:0004791">
    <property type="term" value="F:thioredoxin-disulfide reductase (NADPH) activity"/>
    <property type="evidence" value="ECO:0007669"/>
    <property type="project" value="UniProtKB-EC"/>
</dbReference>
<dbReference type="GO" id="GO:0005737">
    <property type="term" value="C:cytoplasm"/>
    <property type="evidence" value="ECO:0007669"/>
    <property type="project" value="InterPro"/>
</dbReference>
<evidence type="ECO:0000259" key="6">
    <source>
        <dbReference type="Pfam" id="PF07992"/>
    </source>
</evidence>
<dbReference type="EMBL" id="QLOE01000007">
    <property type="protein sequence ID" value="RAO78802.1"/>
    <property type="molecule type" value="Genomic_DNA"/>
</dbReference>
<keyword evidence="5" id="KW-0676">Redox-active center</keyword>
<dbReference type="NCBIfam" id="TIGR01292">
    <property type="entry name" value="TRX_reduct"/>
    <property type="match status" value="1"/>
</dbReference>
<dbReference type="InterPro" id="IPR008255">
    <property type="entry name" value="Pyr_nucl-diS_OxRdtase_2_AS"/>
</dbReference>
<dbReference type="GO" id="GO:0019430">
    <property type="term" value="P:removal of superoxide radicals"/>
    <property type="evidence" value="ECO:0007669"/>
    <property type="project" value="InterPro"/>
</dbReference>
<keyword evidence="1" id="KW-0285">Flavoprotein</keyword>
<dbReference type="InterPro" id="IPR023753">
    <property type="entry name" value="FAD/NAD-binding_dom"/>
</dbReference>